<feature type="domain" description="Type 4 fimbrial biogenesis protein PilX N-terminal" evidence="2">
    <location>
        <begin position="16"/>
        <end position="65"/>
    </location>
</feature>
<feature type="transmembrane region" description="Helical" evidence="1">
    <location>
        <begin position="18"/>
        <end position="38"/>
    </location>
</feature>
<proteinExistence type="predicted"/>
<accession>A0ABU1VXP4</accession>
<evidence type="ECO:0000259" key="2">
    <source>
        <dbReference type="Pfam" id="PF14341"/>
    </source>
</evidence>
<organism evidence="3 4">
    <name type="scientific">Rheinheimera soli</name>
    <dbReference type="NCBI Taxonomy" id="443616"/>
    <lineage>
        <taxon>Bacteria</taxon>
        <taxon>Pseudomonadati</taxon>
        <taxon>Pseudomonadota</taxon>
        <taxon>Gammaproteobacteria</taxon>
        <taxon>Chromatiales</taxon>
        <taxon>Chromatiaceae</taxon>
        <taxon>Rheinheimera</taxon>
    </lineage>
</organism>
<evidence type="ECO:0000256" key="1">
    <source>
        <dbReference type="SAM" id="Phobius"/>
    </source>
</evidence>
<dbReference type="InterPro" id="IPR025746">
    <property type="entry name" value="PilX_N_dom"/>
</dbReference>
<reference evidence="3 4" key="1">
    <citation type="submission" date="2023-07" db="EMBL/GenBank/DDBJ databases">
        <title>Sorghum-associated microbial communities from plants grown in Nebraska, USA.</title>
        <authorList>
            <person name="Schachtman D."/>
        </authorList>
    </citation>
    <scope>NUCLEOTIDE SEQUENCE [LARGE SCALE GENOMIC DNA]</scope>
    <source>
        <strain evidence="3 4">4138</strain>
    </source>
</reference>
<keyword evidence="4" id="KW-1185">Reference proteome</keyword>
<dbReference type="RefSeq" id="WP_310275724.1">
    <property type="nucleotide sequence ID" value="NZ_JAVDWR010000002.1"/>
</dbReference>
<comment type="caution">
    <text evidence="3">The sequence shown here is derived from an EMBL/GenBank/DDBJ whole genome shotgun (WGS) entry which is preliminary data.</text>
</comment>
<keyword evidence="1" id="KW-0472">Membrane</keyword>
<dbReference type="Pfam" id="PF14341">
    <property type="entry name" value="PilX_N"/>
    <property type="match status" value="1"/>
</dbReference>
<evidence type="ECO:0000313" key="3">
    <source>
        <dbReference type="EMBL" id="MDR7120360.1"/>
    </source>
</evidence>
<sequence length="176" mass="19231">MNAAEFQSSHLIRQQQGIVLVISLLLLLAITLVAVSSMQSSLLQERMSANLYDRQSSYQQVEAALLEAEVILNVNDPVALIDGAGVYDLPVVGADDRWNDNGLLWLPATALNSDSETGAQFLIEYMGDWPYPPECADVASKDKISVGCLSPTFRITARTVSDNGRAAVMLQSLFRR</sequence>
<name>A0ABU1VXP4_9GAMM</name>
<dbReference type="EMBL" id="JAVDWR010000002">
    <property type="protein sequence ID" value="MDR7120360.1"/>
    <property type="molecule type" value="Genomic_DNA"/>
</dbReference>
<evidence type="ECO:0000313" key="4">
    <source>
        <dbReference type="Proteomes" id="UP001257909"/>
    </source>
</evidence>
<dbReference type="Proteomes" id="UP001257909">
    <property type="component" value="Unassembled WGS sequence"/>
</dbReference>
<gene>
    <name evidence="3" type="ORF">J2W69_001289</name>
</gene>
<keyword evidence="1" id="KW-1133">Transmembrane helix</keyword>
<keyword evidence="1" id="KW-0812">Transmembrane</keyword>
<protein>
    <submittedName>
        <fullName evidence="3">Type IV pilus assembly protein PilX</fullName>
    </submittedName>
</protein>